<keyword evidence="1" id="KW-0472">Membrane</keyword>
<feature type="transmembrane region" description="Helical" evidence="1">
    <location>
        <begin position="6"/>
        <end position="28"/>
    </location>
</feature>
<gene>
    <name evidence="2" type="ORF">AUC71_01400</name>
</gene>
<evidence type="ECO:0008006" key="4">
    <source>
        <dbReference type="Google" id="ProtNLM"/>
    </source>
</evidence>
<organism evidence="2 3">
    <name type="scientific">Methyloceanibacter marginalis</name>
    <dbReference type="NCBI Taxonomy" id="1774971"/>
    <lineage>
        <taxon>Bacteria</taxon>
        <taxon>Pseudomonadati</taxon>
        <taxon>Pseudomonadota</taxon>
        <taxon>Alphaproteobacteria</taxon>
        <taxon>Hyphomicrobiales</taxon>
        <taxon>Hyphomicrobiaceae</taxon>
        <taxon>Methyloceanibacter</taxon>
    </lineage>
</organism>
<evidence type="ECO:0000256" key="1">
    <source>
        <dbReference type="SAM" id="Phobius"/>
    </source>
</evidence>
<keyword evidence="1" id="KW-0812">Transmembrane</keyword>
<comment type="caution">
    <text evidence="2">The sequence shown here is derived from an EMBL/GenBank/DDBJ whole genome shotgun (WGS) entry which is preliminary data.</text>
</comment>
<feature type="transmembrane region" description="Helical" evidence="1">
    <location>
        <begin position="49"/>
        <end position="75"/>
    </location>
</feature>
<reference evidence="2 3" key="1">
    <citation type="journal article" date="2016" name="Environ. Microbiol.">
        <title>New Methyloceanibacter diversity from North Sea sediments includes methanotroph containing solely the soluble methane monooxygenase.</title>
        <authorList>
            <person name="Vekeman B."/>
            <person name="Kerckhof F.M."/>
            <person name="Cremers G."/>
            <person name="de Vos P."/>
            <person name="Vandamme P."/>
            <person name="Boon N."/>
            <person name="Op den Camp H.J."/>
            <person name="Heylen K."/>
        </authorList>
    </citation>
    <scope>NUCLEOTIDE SEQUENCE [LARGE SCALE GENOMIC DNA]</scope>
    <source>
        <strain evidence="2 3">R-67177</strain>
    </source>
</reference>
<evidence type="ECO:0000313" key="2">
    <source>
        <dbReference type="EMBL" id="ODS02715.1"/>
    </source>
</evidence>
<sequence>MSLKLLLLGFVAGFLATLIFHQGLWYLFNHTGIIPLDRPAWATDPIPPFGVPAVLSKAFWGGLWGLVLAPVLVHLSGPSYWAAWVIVGALALTLVAFFVVPPLKGEPMQAMGPRFLIGLAVNGAWGFGTALILQILGAVRSG</sequence>
<accession>A0A1E3WA63</accession>
<proteinExistence type="predicted"/>
<feature type="transmembrane region" description="Helical" evidence="1">
    <location>
        <begin position="115"/>
        <end position="136"/>
    </location>
</feature>
<keyword evidence="3" id="KW-1185">Reference proteome</keyword>
<dbReference type="RefSeq" id="WP_193427035.1">
    <property type="nucleotide sequence ID" value="NZ_LPWD01000246.1"/>
</dbReference>
<name>A0A1E3WA63_9HYPH</name>
<keyword evidence="1" id="KW-1133">Transmembrane helix</keyword>
<evidence type="ECO:0000313" key="3">
    <source>
        <dbReference type="Proteomes" id="UP000095042"/>
    </source>
</evidence>
<dbReference type="EMBL" id="LPWD01000246">
    <property type="protein sequence ID" value="ODS02715.1"/>
    <property type="molecule type" value="Genomic_DNA"/>
</dbReference>
<feature type="transmembrane region" description="Helical" evidence="1">
    <location>
        <begin position="81"/>
        <end position="103"/>
    </location>
</feature>
<protein>
    <recommendedName>
        <fullName evidence="4">DUF1761 domain-containing protein</fullName>
    </recommendedName>
</protein>
<dbReference type="AlphaFoldDB" id="A0A1E3WA63"/>
<dbReference type="Proteomes" id="UP000095042">
    <property type="component" value="Unassembled WGS sequence"/>
</dbReference>